<name>A0A926US78_9CYAN</name>
<gene>
    <name evidence="1" type="ORF">H6F44_08240</name>
</gene>
<dbReference type="SUPFAM" id="SSF53335">
    <property type="entry name" value="S-adenosyl-L-methionine-dependent methyltransferases"/>
    <property type="match status" value="1"/>
</dbReference>
<dbReference type="EMBL" id="JACJPY010000019">
    <property type="protein sequence ID" value="MBD2150107.1"/>
    <property type="molecule type" value="Genomic_DNA"/>
</dbReference>
<keyword evidence="2" id="KW-1185">Reference proteome</keyword>
<proteinExistence type="predicted"/>
<dbReference type="Proteomes" id="UP000631421">
    <property type="component" value="Unassembled WGS sequence"/>
</dbReference>
<comment type="caution">
    <text evidence="1">The sequence shown here is derived from an EMBL/GenBank/DDBJ whole genome shotgun (WGS) entry which is preliminary data.</text>
</comment>
<dbReference type="Gene3D" id="3.40.50.150">
    <property type="entry name" value="Vaccinia Virus protein VP39"/>
    <property type="match status" value="1"/>
</dbReference>
<evidence type="ECO:0000313" key="1">
    <source>
        <dbReference type="EMBL" id="MBD2150107.1"/>
    </source>
</evidence>
<accession>A0A926US78</accession>
<organism evidence="1 2">
    <name type="scientific">Pseudanabaena cinerea FACHB-1277</name>
    <dbReference type="NCBI Taxonomy" id="2949581"/>
    <lineage>
        <taxon>Bacteria</taxon>
        <taxon>Bacillati</taxon>
        <taxon>Cyanobacteriota</taxon>
        <taxon>Cyanophyceae</taxon>
        <taxon>Pseudanabaenales</taxon>
        <taxon>Pseudanabaenaceae</taxon>
        <taxon>Pseudanabaena</taxon>
        <taxon>Pseudanabaena cinerea</taxon>
    </lineage>
</organism>
<dbReference type="RefSeq" id="WP_190350472.1">
    <property type="nucleotide sequence ID" value="NZ_JACJPY010000019.1"/>
</dbReference>
<sequence length="312" mass="36386">MNLVVPSMLTSAEKEYIYRYAKNEFKAVGEIVDLGCWLGSSTVPLAAGIRENSDPKTKNHFIHAYDIFIWEAWMDQLSCVVGTSLEGKFKPGDSFYEECLTQTYPWRKQIKFNQVDLTKTTWESGAIEMLFIDAMKSWELANSIIQNFFPSLIPGHSIVVHQDFTHYYTYWIHLTMYRFREYFDVVYDIPYSASLVFKYKKQIPQEELQKFYSVESFDVDEINAAFDYSASLVSPEKRPVILAGKIKAFTDLGTDWQPYRIDAALADLHEELSKFQGLILVKQEGWAYYRKKVLLKLKQIVKHTIWKSRSDS</sequence>
<dbReference type="AlphaFoldDB" id="A0A926US78"/>
<dbReference type="InterPro" id="IPR029063">
    <property type="entry name" value="SAM-dependent_MTases_sf"/>
</dbReference>
<reference evidence="1" key="1">
    <citation type="journal article" date="2015" name="ISME J.">
        <title>Draft Genome Sequence of Streptomyces incarnatus NRRL8089, which Produces the Nucleoside Antibiotic Sinefungin.</title>
        <authorList>
            <person name="Oshima K."/>
            <person name="Hattori M."/>
            <person name="Shimizu H."/>
            <person name="Fukuda K."/>
            <person name="Nemoto M."/>
            <person name="Inagaki K."/>
            <person name="Tamura T."/>
        </authorList>
    </citation>
    <scope>NUCLEOTIDE SEQUENCE</scope>
    <source>
        <strain evidence="1">FACHB-1277</strain>
    </source>
</reference>
<protein>
    <submittedName>
        <fullName evidence="1">Uncharacterized protein</fullName>
    </submittedName>
</protein>
<evidence type="ECO:0000313" key="2">
    <source>
        <dbReference type="Proteomes" id="UP000631421"/>
    </source>
</evidence>
<reference evidence="1" key="2">
    <citation type="submission" date="2020-08" db="EMBL/GenBank/DDBJ databases">
        <authorList>
            <person name="Chen M."/>
            <person name="Teng W."/>
            <person name="Zhao L."/>
            <person name="Hu C."/>
            <person name="Zhou Y."/>
            <person name="Han B."/>
            <person name="Song L."/>
            <person name="Shu W."/>
        </authorList>
    </citation>
    <scope>NUCLEOTIDE SEQUENCE</scope>
    <source>
        <strain evidence="1">FACHB-1277</strain>
    </source>
</reference>